<accession>A0A0D2GBM8</accession>
<reference evidence="2 3" key="1">
    <citation type="submission" date="2015-01" db="EMBL/GenBank/DDBJ databases">
        <title>The Genome Sequence of Fonsecaea pedrosoi CBS 271.37.</title>
        <authorList>
            <consortium name="The Broad Institute Genomics Platform"/>
            <person name="Cuomo C."/>
            <person name="de Hoog S."/>
            <person name="Gorbushina A."/>
            <person name="Stielow B."/>
            <person name="Teixiera M."/>
            <person name="Abouelleil A."/>
            <person name="Chapman S.B."/>
            <person name="Priest M."/>
            <person name="Young S.K."/>
            <person name="Wortman J."/>
            <person name="Nusbaum C."/>
            <person name="Birren B."/>
        </authorList>
    </citation>
    <scope>NUCLEOTIDE SEQUENCE [LARGE SCALE GENOMIC DNA]</scope>
    <source>
        <strain evidence="2 3">CBS 271.37</strain>
    </source>
</reference>
<feature type="compositionally biased region" description="Polar residues" evidence="1">
    <location>
        <begin position="395"/>
        <end position="412"/>
    </location>
</feature>
<dbReference type="HOGENOM" id="CLU_502505_0_0_1"/>
<name>A0A0D2GBM8_9EURO</name>
<dbReference type="RefSeq" id="XP_013280008.1">
    <property type="nucleotide sequence ID" value="XM_013424554.1"/>
</dbReference>
<feature type="region of interest" description="Disordered" evidence="1">
    <location>
        <begin position="316"/>
        <end position="418"/>
    </location>
</feature>
<dbReference type="GeneID" id="25310436"/>
<evidence type="ECO:0000313" key="2">
    <source>
        <dbReference type="EMBL" id="KIW76200.1"/>
    </source>
</evidence>
<protein>
    <submittedName>
        <fullName evidence="2">Uncharacterized protein</fullName>
    </submittedName>
</protein>
<feature type="compositionally biased region" description="Basic and acidic residues" evidence="1">
    <location>
        <begin position="336"/>
        <end position="347"/>
    </location>
</feature>
<evidence type="ECO:0000256" key="1">
    <source>
        <dbReference type="SAM" id="MobiDB-lite"/>
    </source>
</evidence>
<feature type="region of interest" description="Disordered" evidence="1">
    <location>
        <begin position="265"/>
        <end position="286"/>
    </location>
</feature>
<gene>
    <name evidence="2" type="ORF">Z517_10946</name>
</gene>
<dbReference type="AlphaFoldDB" id="A0A0D2GBM8"/>
<sequence length="542" mass="59251">MASPRHFQPPSANEIEFLDPRLISNAAPAPATSQAPAVIGPAQGDAVDEEFAHLSALLQTDLNDNIQPDFSFTEFLESTTDDFHGFAATDNIDHGFDLAGNGSHDLAGSVAATGHMTADLPSLNLDTTFVGFDAFFDLEGASGPVSTGVADDRDLNAVGTQFDNFSNMHRKDANNANDVNDANGLNSTSWQNGNLTRDFVMGAAVDLPVLGAVNPVPQIVENNSLSAPHAPFTPRPRLSEYRFINRVNDFVKAAEEVRNMGKDTADLSTGLGGRPKLPVLKPKPDVRSDKDILTRVAQNDGLVRTTMDTPALPAVSRAIKAGPRNVPTNDDEENVETPRVRKRKLDDANADTESGNGDNESPAPLKKLKKHQGYGPRVDTSMPATTSAAGPFLTRSGQRTQDQGALQQSNQDADAPKWTRRLPSLLDCTDPYMCPGPNLNCFHAFQNTSGYFLHVENVHGVSRAKMNREEFRHLRDVYEPHPESWWIAKGQDTTYQGTDRKQINARRRMRAGIRSNDPNYVEEVYVRTPAVRSAGYKKPARR</sequence>
<organism evidence="2 3">
    <name type="scientific">Fonsecaea pedrosoi CBS 271.37</name>
    <dbReference type="NCBI Taxonomy" id="1442368"/>
    <lineage>
        <taxon>Eukaryota</taxon>
        <taxon>Fungi</taxon>
        <taxon>Dikarya</taxon>
        <taxon>Ascomycota</taxon>
        <taxon>Pezizomycotina</taxon>
        <taxon>Eurotiomycetes</taxon>
        <taxon>Chaetothyriomycetidae</taxon>
        <taxon>Chaetothyriales</taxon>
        <taxon>Herpotrichiellaceae</taxon>
        <taxon>Fonsecaea</taxon>
    </lineage>
</organism>
<evidence type="ECO:0000313" key="3">
    <source>
        <dbReference type="Proteomes" id="UP000053029"/>
    </source>
</evidence>
<proteinExistence type="predicted"/>
<dbReference type="VEuPathDB" id="FungiDB:Z517_10946"/>
<dbReference type="OrthoDB" id="4138726at2759"/>
<dbReference type="EMBL" id="KN846975">
    <property type="protein sequence ID" value="KIW76200.1"/>
    <property type="molecule type" value="Genomic_DNA"/>
</dbReference>
<keyword evidence="3" id="KW-1185">Reference proteome</keyword>
<dbReference type="Proteomes" id="UP000053029">
    <property type="component" value="Unassembled WGS sequence"/>
</dbReference>